<reference evidence="3" key="1">
    <citation type="submission" date="2016-10" db="EMBL/GenBank/DDBJ databases">
        <authorList>
            <person name="Varghese N."/>
            <person name="Submissions S."/>
        </authorList>
    </citation>
    <scope>NUCLEOTIDE SEQUENCE [LARGE SCALE GENOMIC DNA]</scope>
    <source>
        <strain evidence="3">CGMCC 1.9230</strain>
    </source>
</reference>
<dbReference type="OrthoDB" id="975426at2"/>
<name>A0A1H5XPK6_9FLAO</name>
<feature type="domain" description="DUF5723" evidence="1">
    <location>
        <begin position="38"/>
        <end position="437"/>
    </location>
</feature>
<proteinExistence type="predicted"/>
<evidence type="ECO:0000313" key="3">
    <source>
        <dbReference type="Proteomes" id="UP000236737"/>
    </source>
</evidence>
<keyword evidence="3" id="KW-1185">Reference proteome</keyword>
<gene>
    <name evidence="2" type="ORF">SAMN04488130_106141</name>
</gene>
<organism evidence="2 3">
    <name type="scientific">Flavobacterium urumqiense</name>
    <dbReference type="NCBI Taxonomy" id="935224"/>
    <lineage>
        <taxon>Bacteria</taxon>
        <taxon>Pseudomonadati</taxon>
        <taxon>Bacteroidota</taxon>
        <taxon>Flavobacteriia</taxon>
        <taxon>Flavobacteriales</taxon>
        <taxon>Flavobacteriaceae</taxon>
        <taxon>Flavobacterium</taxon>
    </lineage>
</organism>
<accession>A0A1H5XPK6</accession>
<sequence>MKKLILLFVLFVSVKSISQNKQLLYNFTAVPQSLMTNPGSDVKYKFYFGIPLLSGISANVGSSGFSAYDLFANNGIDFNVKLRDVVFSTTRKDRAAINEQIELFSGGFRIKGGQDQYDSYVSFGMYQEFDFLSYMPKDHAILALEGNKGYLGKVFDLGDLNVKAEMLTALHIGYHKNINERLTVGFRGKIYSSIFNASSTKNSGYIYTIPSNVNMYEQVIYSNLQLNTSGIAKYDDQNYDGEVAKDIKSRALFGGNLGLGFDAGLTYYPKKNIQFTASIVDVGFIKHTKEVENLTYKGYYKYEGINPKFNGESSGGNVYQEFKDAIQLDTLNAKYTTWRPAKFNSSIQYSFKEERATDCNCTDYNSETIYKSAVGAQLFVMSTPRIPLIAFTTYYRRKIFNALQMKATYTIDSYSFKNIGLGLSSNFGPVNFYILADNLLEYRDVAKANSLSFQFGLNIIFKDKEASN</sequence>
<evidence type="ECO:0000259" key="1">
    <source>
        <dbReference type="Pfam" id="PF18990"/>
    </source>
</evidence>
<dbReference type="AlphaFoldDB" id="A0A1H5XPK6"/>
<dbReference type="RefSeq" id="WP_103999875.1">
    <property type="nucleotide sequence ID" value="NZ_FNVP01000006.1"/>
</dbReference>
<protein>
    <recommendedName>
        <fullName evidence="1">DUF5723 domain-containing protein</fullName>
    </recommendedName>
</protein>
<dbReference type="Proteomes" id="UP000236737">
    <property type="component" value="Unassembled WGS sequence"/>
</dbReference>
<dbReference type="EMBL" id="FNVP01000006">
    <property type="protein sequence ID" value="SEG13654.1"/>
    <property type="molecule type" value="Genomic_DNA"/>
</dbReference>
<dbReference type="InterPro" id="IPR043781">
    <property type="entry name" value="DUF5723"/>
</dbReference>
<dbReference type="Pfam" id="PF18990">
    <property type="entry name" value="DUF5723"/>
    <property type="match status" value="1"/>
</dbReference>
<evidence type="ECO:0000313" key="2">
    <source>
        <dbReference type="EMBL" id="SEG13654.1"/>
    </source>
</evidence>